<sequence length="274" mass="31446">MGQGTFLVVSASKPKPVHHLGSDAKWYFPSHNANLTFYWSPFLVKGDQRKNDGPQYNTIYLDHVNEMWARDMDKMDLIVLSFGHWFLDIPSIYYEGDSVIGCFRCQEFKFNYSDIGFYIPMRKALRTTLNSIIERKMVKGNKIDVIVRTYSPTHFEGGWDKGGTCSKREPYGNEEKKLEGMDAKIRSVEIEEVENARAKAKQFGLNLEVLDITKLALLRPDGHAGAYMNPFPFANGVPKYVQNDCVHWCLPGPIDTWNEILLEMMKKKSGSSRR</sequence>
<dbReference type="STRING" id="3880.G7K2U1"/>
<dbReference type="GO" id="GO:0016413">
    <property type="term" value="F:O-acetyltransferase activity"/>
    <property type="evidence" value="ECO:0000318"/>
    <property type="project" value="GO_Central"/>
</dbReference>
<dbReference type="InterPro" id="IPR026057">
    <property type="entry name" value="TBL_C"/>
</dbReference>
<name>G7K2U1_MEDTR</name>
<gene>
    <name evidence="3" type="ordered locus">MTR_5g035140</name>
</gene>
<dbReference type="Proteomes" id="UP000002051">
    <property type="component" value="Chromosome 5"/>
</dbReference>
<dbReference type="Pfam" id="PF13839">
    <property type="entry name" value="PC-Esterase"/>
    <property type="match status" value="1"/>
</dbReference>
<reference evidence="3 5" key="1">
    <citation type="journal article" date="2011" name="Nature">
        <title>The Medicago genome provides insight into the evolution of rhizobial symbioses.</title>
        <authorList>
            <person name="Young N.D."/>
            <person name="Debelle F."/>
            <person name="Oldroyd G.E."/>
            <person name="Geurts R."/>
            <person name="Cannon S.B."/>
            <person name="Udvardi M.K."/>
            <person name="Benedito V.A."/>
            <person name="Mayer K.F."/>
            <person name="Gouzy J."/>
            <person name="Schoof H."/>
            <person name="Van de Peer Y."/>
            <person name="Proost S."/>
            <person name="Cook D.R."/>
            <person name="Meyers B.C."/>
            <person name="Spannagl M."/>
            <person name="Cheung F."/>
            <person name="De Mita S."/>
            <person name="Krishnakumar V."/>
            <person name="Gundlach H."/>
            <person name="Zhou S."/>
            <person name="Mudge J."/>
            <person name="Bharti A.K."/>
            <person name="Murray J.D."/>
            <person name="Naoumkina M.A."/>
            <person name="Rosen B."/>
            <person name="Silverstein K.A."/>
            <person name="Tang H."/>
            <person name="Rombauts S."/>
            <person name="Zhao P.X."/>
            <person name="Zhou P."/>
            <person name="Barbe V."/>
            <person name="Bardou P."/>
            <person name="Bechner M."/>
            <person name="Bellec A."/>
            <person name="Berger A."/>
            <person name="Berges H."/>
            <person name="Bidwell S."/>
            <person name="Bisseling T."/>
            <person name="Choisne N."/>
            <person name="Couloux A."/>
            <person name="Denny R."/>
            <person name="Deshpande S."/>
            <person name="Dai X."/>
            <person name="Doyle J.J."/>
            <person name="Dudez A.M."/>
            <person name="Farmer A.D."/>
            <person name="Fouteau S."/>
            <person name="Franken C."/>
            <person name="Gibelin C."/>
            <person name="Gish J."/>
            <person name="Goldstein S."/>
            <person name="Gonzalez A.J."/>
            <person name="Green P.J."/>
            <person name="Hallab A."/>
            <person name="Hartog M."/>
            <person name="Hua A."/>
            <person name="Humphray S.J."/>
            <person name="Jeong D.H."/>
            <person name="Jing Y."/>
            <person name="Jocker A."/>
            <person name="Kenton S.M."/>
            <person name="Kim D.J."/>
            <person name="Klee K."/>
            <person name="Lai H."/>
            <person name="Lang C."/>
            <person name="Lin S."/>
            <person name="Macmil S.L."/>
            <person name="Magdelenat G."/>
            <person name="Matthews L."/>
            <person name="McCorrison J."/>
            <person name="Monaghan E.L."/>
            <person name="Mun J.H."/>
            <person name="Najar F.Z."/>
            <person name="Nicholson C."/>
            <person name="Noirot C."/>
            <person name="O'Bleness M."/>
            <person name="Paule C.R."/>
            <person name="Poulain J."/>
            <person name="Prion F."/>
            <person name="Qin B."/>
            <person name="Qu C."/>
            <person name="Retzel E.F."/>
            <person name="Riddle C."/>
            <person name="Sallet E."/>
            <person name="Samain S."/>
            <person name="Samson N."/>
            <person name="Sanders I."/>
            <person name="Saurat O."/>
            <person name="Scarpelli C."/>
            <person name="Schiex T."/>
            <person name="Segurens B."/>
            <person name="Severin A.J."/>
            <person name="Sherrier D.J."/>
            <person name="Shi R."/>
            <person name="Sims S."/>
            <person name="Singer S.R."/>
            <person name="Sinharoy S."/>
            <person name="Sterck L."/>
            <person name="Viollet A."/>
            <person name="Wang B.B."/>
            <person name="Wang K."/>
            <person name="Wang M."/>
            <person name="Wang X."/>
            <person name="Warfsmann J."/>
            <person name="Weissenbach J."/>
            <person name="White D.D."/>
            <person name="White J.D."/>
            <person name="Wiley G.B."/>
            <person name="Wincker P."/>
            <person name="Xing Y."/>
            <person name="Yang L."/>
            <person name="Yao Z."/>
            <person name="Ying F."/>
            <person name="Zhai J."/>
            <person name="Zhou L."/>
            <person name="Zuber A."/>
            <person name="Denarie J."/>
            <person name="Dixon R.A."/>
            <person name="May G.D."/>
            <person name="Schwartz D.C."/>
            <person name="Rogers J."/>
            <person name="Quetier F."/>
            <person name="Town C.D."/>
            <person name="Roe B.A."/>
        </authorList>
    </citation>
    <scope>NUCLEOTIDE SEQUENCE [LARGE SCALE GENOMIC DNA]</scope>
    <source>
        <strain evidence="3">A17</strain>
        <strain evidence="4 5">cv. Jemalong A17</strain>
    </source>
</reference>
<dbReference type="OMA" id="ATGRCEN"/>
<dbReference type="HOGENOM" id="CLU_020953_6_2_1"/>
<keyword evidence="5" id="KW-1185">Reference proteome</keyword>
<proteinExistence type="inferred from homology"/>
<evidence type="ECO:0000313" key="4">
    <source>
        <dbReference type="EnsemblPlants" id="AES96267"/>
    </source>
</evidence>
<evidence type="ECO:0000256" key="1">
    <source>
        <dbReference type="ARBA" id="ARBA00007727"/>
    </source>
</evidence>
<dbReference type="PANTHER" id="PTHR32285:SF292">
    <property type="entry name" value="PMR5_CAS1P GDSL_SGNH-LIKE ACYL-ESTERASE FAMILY PROTEIN"/>
    <property type="match status" value="1"/>
</dbReference>
<dbReference type="GO" id="GO:0005794">
    <property type="term" value="C:Golgi apparatus"/>
    <property type="evidence" value="ECO:0000318"/>
    <property type="project" value="GO_Central"/>
</dbReference>
<organism evidence="3 5">
    <name type="scientific">Medicago truncatula</name>
    <name type="common">Barrel medic</name>
    <name type="synonym">Medicago tribuloides</name>
    <dbReference type="NCBI Taxonomy" id="3880"/>
    <lineage>
        <taxon>Eukaryota</taxon>
        <taxon>Viridiplantae</taxon>
        <taxon>Streptophyta</taxon>
        <taxon>Embryophyta</taxon>
        <taxon>Tracheophyta</taxon>
        <taxon>Spermatophyta</taxon>
        <taxon>Magnoliopsida</taxon>
        <taxon>eudicotyledons</taxon>
        <taxon>Gunneridae</taxon>
        <taxon>Pentapetalae</taxon>
        <taxon>rosids</taxon>
        <taxon>fabids</taxon>
        <taxon>Fabales</taxon>
        <taxon>Fabaceae</taxon>
        <taxon>Papilionoideae</taxon>
        <taxon>50 kb inversion clade</taxon>
        <taxon>NPAAA clade</taxon>
        <taxon>Hologalegina</taxon>
        <taxon>IRL clade</taxon>
        <taxon>Trifolieae</taxon>
        <taxon>Medicago</taxon>
    </lineage>
</organism>
<dbReference type="EMBL" id="CM001221">
    <property type="protein sequence ID" value="AES96267.1"/>
    <property type="molecule type" value="Genomic_DNA"/>
</dbReference>
<comment type="similarity">
    <text evidence="1">Belongs to the PC-esterase family. TBL subfamily.</text>
</comment>
<accession>G7K2U1</accession>
<reference evidence="3 5" key="2">
    <citation type="journal article" date="2014" name="BMC Genomics">
        <title>An improved genome release (version Mt4.0) for the model legume Medicago truncatula.</title>
        <authorList>
            <person name="Tang H."/>
            <person name="Krishnakumar V."/>
            <person name="Bidwell S."/>
            <person name="Rosen B."/>
            <person name="Chan A."/>
            <person name="Zhou S."/>
            <person name="Gentzbittel L."/>
            <person name="Childs K.L."/>
            <person name="Yandell M."/>
            <person name="Gundlach H."/>
            <person name="Mayer K.F."/>
            <person name="Schwartz D.C."/>
            <person name="Town C.D."/>
        </authorList>
    </citation>
    <scope>GENOME REANNOTATION</scope>
    <source>
        <strain evidence="4 5">cv. Jemalong A17</strain>
    </source>
</reference>
<evidence type="ECO:0000313" key="5">
    <source>
        <dbReference type="Proteomes" id="UP000002051"/>
    </source>
</evidence>
<dbReference type="eggNOG" id="ENOG502QQXW">
    <property type="taxonomic scope" value="Eukaryota"/>
</dbReference>
<dbReference type="AlphaFoldDB" id="G7K2U1"/>
<evidence type="ECO:0000313" key="3">
    <source>
        <dbReference type="EMBL" id="AES96267.1"/>
    </source>
</evidence>
<dbReference type="EnsemblPlants" id="AES96267">
    <property type="protein sequence ID" value="AES96267"/>
    <property type="gene ID" value="MTR_5g035140"/>
</dbReference>
<reference evidence="4" key="3">
    <citation type="submission" date="2015-04" db="UniProtKB">
        <authorList>
            <consortium name="EnsemblPlants"/>
        </authorList>
    </citation>
    <scope>IDENTIFICATION</scope>
    <source>
        <strain evidence="4">cv. Jemalong A17</strain>
    </source>
</reference>
<protein>
    <submittedName>
        <fullName evidence="3">Pmr5/Cas1p GDSL/SGNH-like acyl-esterase family protein</fullName>
    </submittedName>
</protein>
<dbReference type="PANTHER" id="PTHR32285">
    <property type="entry name" value="PROTEIN TRICHOME BIREFRINGENCE-LIKE 9-RELATED"/>
    <property type="match status" value="1"/>
</dbReference>
<dbReference type="PaxDb" id="3880-AES96267"/>
<feature type="domain" description="Trichome birefringence-like C-terminal" evidence="2">
    <location>
        <begin position="21"/>
        <end position="264"/>
    </location>
</feature>
<evidence type="ECO:0000259" key="2">
    <source>
        <dbReference type="Pfam" id="PF13839"/>
    </source>
</evidence>
<dbReference type="InterPro" id="IPR029962">
    <property type="entry name" value="TBL"/>
</dbReference>